<evidence type="ECO:0000313" key="2">
    <source>
        <dbReference type="Proteomes" id="UP000028984"/>
    </source>
</evidence>
<keyword evidence="2" id="KW-1185">Reference proteome</keyword>
<protein>
    <submittedName>
        <fullName evidence="1">Uncharacterized protein</fullName>
    </submittedName>
</protein>
<proteinExistence type="predicted"/>
<comment type="caution">
    <text evidence="1">The sequence shown here is derived from an EMBL/GenBank/DDBJ whole genome shotgun (WGS) entry which is preliminary data.</text>
</comment>
<sequence length="190" mass="20382">MLGLAPRYLLTGEYRICLVECQVLIDAYGCIERRDVVISNHLSNAFFAGGYGGNPVADEHSGWAHALSREIVRALDAAKYGDMDDVAHNAGVVLHRFAFDGGIRGQIRSDGIADHVADAAHHGIGVIHADGDAVIVDADVQVTAFGVRESDNLSFRRIVELSFEFDRGAFMQSAHGGTPVNPQSSSMNSS</sequence>
<name>A0A087CJZ3_9BIFI</name>
<gene>
    <name evidence="1" type="ORF">BREU_2317</name>
</gene>
<accession>A0A087CJZ3</accession>
<dbReference type="Proteomes" id="UP000028984">
    <property type="component" value="Unassembled WGS sequence"/>
</dbReference>
<dbReference type="STRING" id="1437610.BREU_2317"/>
<organism evidence="1 2">
    <name type="scientific">Bifidobacterium reuteri DSM 23975</name>
    <dbReference type="NCBI Taxonomy" id="1437610"/>
    <lineage>
        <taxon>Bacteria</taxon>
        <taxon>Bacillati</taxon>
        <taxon>Actinomycetota</taxon>
        <taxon>Actinomycetes</taxon>
        <taxon>Bifidobacteriales</taxon>
        <taxon>Bifidobacteriaceae</taxon>
        <taxon>Bifidobacterium</taxon>
    </lineage>
</organism>
<reference evidence="1 2" key="1">
    <citation type="submission" date="2014-03" db="EMBL/GenBank/DDBJ databases">
        <title>Genomics of Bifidobacteria.</title>
        <authorList>
            <person name="Ventura M."/>
            <person name="Milani C."/>
            <person name="Lugli G.A."/>
        </authorList>
    </citation>
    <scope>NUCLEOTIDE SEQUENCE [LARGE SCALE GENOMIC DNA]</scope>
    <source>
        <strain evidence="1 2">DSM 23975</strain>
    </source>
</reference>
<evidence type="ECO:0000313" key="1">
    <source>
        <dbReference type="EMBL" id="KFI83593.1"/>
    </source>
</evidence>
<dbReference type="AlphaFoldDB" id="A0A087CJZ3"/>
<dbReference type="EMBL" id="JGZK01000022">
    <property type="protein sequence ID" value="KFI83593.1"/>
    <property type="molecule type" value="Genomic_DNA"/>
</dbReference>